<evidence type="ECO:0000259" key="6">
    <source>
        <dbReference type="Pfam" id="PF05191"/>
    </source>
</evidence>
<dbReference type="HAMAP" id="MF_03169">
    <property type="entry name" value="Adenylate_kinase_AK3"/>
    <property type="match status" value="1"/>
</dbReference>
<comment type="function">
    <text evidence="5">Involved in maintaining the homeostasis of cellular nucleotides by catalyzing the interconversion of nucleoside phosphates. Has GTP:AMP phosphotransferase and ITP:AMP phosphotransferase activities.</text>
</comment>
<feature type="binding site" evidence="5">
    <location>
        <begin position="194"/>
        <end position="195"/>
    </location>
    <ligand>
        <name>GTP</name>
        <dbReference type="ChEBI" id="CHEBI:37565"/>
    </ligand>
</feature>
<dbReference type="GO" id="GO:0005525">
    <property type="term" value="F:GTP binding"/>
    <property type="evidence" value="ECO:0007669"/>
    <property type="project" value="UniProtKB-KW"/>
</dbReference>
<dbReference type="GO" id="GO:0046033">
    <property type="term" value="P:AMP metabolic process"/>
    <property type="evidence" value="ECO:0007669"/>
    <property type="project" value="UniProtKB-UniRule"/>
</dbReference>
<dbReference type="Proteomes" id="UP001296104">
    <property type="component" value="Unassembled WGS sequence"/>
</dbReference>
<keyword evidence="5" id="KW-0342">GTP-binding</keyword>
<evidence type="ECO:0000256" key="5">
    <source>
        <dbReference type="HAMAP-Rule" id="MF_03169"/>
    </source>
</evidence>
<keyword evidence="3 5" id="KW-0418">Kinase</keyword>
<dbReference type="InterPro" id="IPR000850">
    <property type="entry name" value="Adenylat/UMP-CMP_kin"/>
</dbReference>
<dbReference type="AlphaFoldDB" id="A0AAI8Z3H5"/>
<feature type="region of interest" description="LID" evidence="5">
    <location>
        <begin position="184"/>
        <end position="221"/>
    </location>
</feature>
<comment type="similarity">
    <text evidence="5">Belongs to the adenylate kinase family. AK3 subfamily.</text>
</comment>
<dbReference type="Gene3D" id="3.40.50.300">
    <property type="entry name" value="P-loop containing nucleotide triphosphate hydrolases"/>
    <property type="match status" value="1"/>
</dbReference>
<feature type="binding site" evidence="5">
    <location>
        <position position="41"/>
    </location>
    <ligand>
        <name>AMP</name>
        <dbReference type="ChEBI" id="CHEBI:456215"/>
    </ligand>
</feature>
<feature type="binding site" evidence="5">
    <location>
        <position position="185"/>
    </location>
    <ligand>
        <name>GTP</name>
        <dbReference type="ChEBI" id="CHEBI:37565"/>
    </ligand>
</feature>
<feature type="binding site" evidence="5">
    <location>
        <begin position="148"/>
        <end position="151"/>
    </location>
    <ligand>
        <name>AMP</name>
        <dbReference type="ChEBI" id="CHEBI:456215"/>
    </ligand>
</feature>
<feature type="region of interest" description="NMPbind" evidence="5">
    <location>
        <begin position="40"/>
        <end position="69"/>
    </location>
</feature>
<dbReference type="PROSITE" id="PS00113">
    <property type="entry name" value="ADENYLATE_KINASE"/>
    <property type="match status" value="1"/>
</dbReference>
<protein>
    <recommendedName>
        <fullName evidence="5">GTP:AMP phosphotransferase, mitochondrial</fullName>
        <ecNumber evidence="5">2.7.4.10</ecNumber>
    </recommendedName>
    <alternativeName>
        <fullName evidence="5">Adenylate kinase 3</fullName>
        <shortName evidence="5">AK 3</shortName>
    </alternativeName>
</protein>
<feature type="binding site" evidence="5">
    <location>
        <position position="229"/>
    </location>
    <ligand>
        <name>AMP</name>
        <dbReference type="ChEBI" id="CHEBI:456215"/>
    </ligand>
</feature>
<dbReference type="InterPro" id="IPR007862">
    <property type="entry name" value="Adenylate_kinase_lid-dom"/>
</dbReference>
<sequence length="275" mass="30771">MPTPRLRRAARLILIGAPGVGKGTQTERLLKRFDQLSAISSGDLLRENVRQRTPLGIQAESLMKSGALVPDSMILRLIRNALTTRGWLIPVDGIQPITLNSVAASVELNPSTDNEALRGNYGSINIPPDLDAEYRYSEHPDASFILDGFPRNATQAEQLERMVPVNMAIHVHTPAEIIIERIGNRWVHPASGRVYNTTYNAPRCPGKDDVTGEPLIQRDDDQPEVWRSRLKTFEESSASLLEHYAKRNVLWKVEGNSSDEITPKLLAEFEKRFAM</sequence>
<comment type="caution">
    <text evidence="7">The sequence shown here is derived from an EMBL/GenBank/DDBJ whole genome shotgun (WGS) entry which is preliminary data.</text>
</comment>
<dbReference type="GO" id="GO:0006172">
    <property type="term" value="P:ADP biosynthetic process"/>
    <property type="evidence" value="ECO:0007669"/>
    <property type="project" value="UniProtKB-UniRule"/>
</dbReference>
<dbReference type="EC" id="2.7.4.10" evidence="5"/>
<accession>A0AAI8Z3H5</accession>
<dbReference type="InterPro" id="IPR033690">
    <property type="entry name" value="Adenylat_kinase_CS"/>
</dbReference>
<feature type="domain" description="Adenylate kinase active site lid" evidence="6">
    <location>
        <begin position="185"/>
        <end position="220"/>
    </location>
</feature>
<keyword evidence="8" id="KW-1185">Reference proteome</keyword>
<name>A0AAI8Z3H5_9PEZI</name>
<comment type="catalytic activity">
    <reaction evidence="5">
        <text>a ribonucleoside 5'-triphosphate + AMP = a ribonucleoside 5'-diphosphate + ADP</text>
        <dbReference type="Rhea" id="RHEA:13749"/>
        <dbReference type="ChEBI" id="CHEBI:57930"/>
        <dbReference type="ChEBI" id="CHEBI:61557"/>
        <dbReference type="ChEBI" id="CHEBI:456215"/>
        <dbReference type="ChEBI" id="CHEBI:456216"/>
        <dbReference type="EC" id="2.7.4.10"/>
    </reaction>
</comment>
<evidence type="ECO:0000256" key="3">
    <source>
        <dbReference type="ARBA" id="ARBA00022777"/>
    </source>
</evidence>
<comment type="subunit">
    <text evidence="5">Monomer.</text>
</comment>
<dbReference type="GO" id="GO:0046041">
    <property type="term" value="P:ITP metabolic process"/>
    <property type="evidence" value="ECO:0007669"/>
    <property type="project" value="UniProtKB-UniRule"/>
</dbReference>
<comment type="subcellular location">
    <subcellularLocation>
        <location evidence="5">Mitochondrion matrix</location>
    </subcellularLocation>
</comment>
<feature type="binding site" evidence="5">
    <location>
        <begin position="19"/>
        <end position="24"/>
    </location>
    <ligand>
        <name>GTP</name>
        <dbReference type="ChEBI" id="CHEBI:37565"/>
    </ligand>
</feature>
<dbReference type="Pfam" id="PF00406">
    <property type="entry name" value="ADK"/>
    <property type="match status" value="2"/>
</dbReference>
<dbReference type="InterPro" id="IPR028586">
    <property type="entry name" value="AK3/Ak4_mitochondrial"/>
</dbReference>
<evidence type="ECO:0000256" key="1">
    <source>
        <dbReference type="ARBA" id="ARBA00022679"/>
    </source>
</evidence>
<comment type="domain">
    <text evidence="5">Consists of three domains, a large central CORE domain and two small peripheral domains, NMPbind and LID, which undergo movements during catalysis. The LID domain closes over the site of phosphoryl transfer upon GTP binding. Assembling and dissambling the active center during each catalytic cycle provides an effective means to prevent GTP hydrolysis.</text>
</comment>
<keyword evidence="4 5" id="KW-0496">Mitochondrion</keyword>
<feature type="binding site" evidence="5">
    <location>
        <begin position="67"/>
        <end position="69"/>
    </location>
    <ligand>
        <name>AMP</name>
        <dbReference type="ChEBI" id="CHEBI:456215"/>
    </ligand>
</feature>
<dbReference type="CDD" id="cd01428">
    <property type="entry name" value="ADK"/>
    <property type="match status" value="1"/>
</dbReference>
<evidence type="ECO:0000313" key="7">
    <source>
        <dbReference type="EMBL" id="CAK4031980.1"/>
    </source>
</evidence>
<reference evidence="7" key="1">
    <citation type="submission" date="2023-11" db="EMBL/GenBank/DDBJ databases">
        <authorList>
            <person name="Alioto T."/>
            <person name="Alioto T."/>
            <person name="Gomez Garrido J."/>
        </authorList>
    </citation>
    <scope>NUCLEOTIDE SEQUENCE</scope>
</reference>
<evidence type="ECO:0000256" key="2">
    <source>
        <dbReference type="ARBA" id="ARBA00022741"/>
    </source>
</evidence>
<proteinExistence type="inferred from homology"/>
<dbReference type="SUPFAM" id="SSF52540">
    <property type="entry name" value="P-loop containing nucleoside triphosphate hydrolases"/>
    <property type="match status" value="1"/>
</dbReference>
<organism evidence="7 8">
    <name type="scientific">Lecanosticta acicola</name>
    <dbReference type="NCBI Taxonomy" id="111012"/>
    <lineage>
        <taxon>Eukaryota</taxon>
        <taxon>Fungi</taxon>
        <taxon>Dikarya</taxon>
        <taxon>Ascomycota</taxon>
        <taxon>Pezizomycotina</taxon>
        <taxon>Dothideomycetes</taxon>
        <taxon>Dothideomycetidae</taxon>
        <taxon>Mycosphaerellales</taxon>
        <taxon>Mycosphaerellaceae</taxon>
        <taxon>Lecanosticta</taxon>
    </lineage>
</organism>
<gene>
    <name evidence="5" type="primary">ADK2</name>
    <name evidence="7" type="ORF">LECACI_7A007138</name>
</gene>
<dbReference type="EMBL" id="CAVMBE010000056">
    <property type="protein sequence ID" value="CAK4031980.1"/>
    <property type="molecule type" value="Genomic_DNA"/>
</dbReference>
<evidence type="ECO:0000313" key="8">
    <source>
        <dbReference type="Proteomes" id="UP001296104"/>
    </source>
</evidence>
<keyword evidence="1 5" id="KW-0808">Transferase</keyword>
<keyword evidence="2 5" id="KW-0547">Nucleotide-binding</keyword>
<feature type="binding site" evidence="5">
    <location>
        <position position="46"/>
    </location>
    <ligand>
        <name>AMP</name>
        <dbReference type="ChEBI" id="CHEBI:456215"/>
    </ligand>
</feature>
<dbReference type="GO" id="GO:0005759">
    <property type="term" value="C:mitochondrial matrix"/>
    <property type="evidence" value="ECO:0007669"/>
    <property type="project" value="UniProtKB-SubCell"/>
</dbReference>
<dbReference type="GO" id="GO:0005524">
    <property type="term" value="F:ATP binding"/>
    <property type="evidence" value="ECO:0007669"/>
    <property type="project" value="InterPro"/>
</dbReference>
<feature type="binding site" evidence="5">
    <location>
        <position position="155"/>
    </location>
    <ligand>
        <name>AMP</name>
        <dbReference type="ChEBI" id="CHEBI:456215"/>
    </ligand>
</feature>
<feature type="binding site" evidence="5">
    <location>
        <position position="218"/>
    </location>
    <ligand>
        <name>AMP</name>
        <dbReference type="ChEBI" id="CHEBI:456215"/>
    </ligand>
</feature>
<dbReference type="GO" id="GO:0046899">
    <property type="term" value="F:nucleoside triphosphate adenylate kinase activity"/>
    <property type="evidence" value="ECO:0007669"/>
    <property type="project" value="UniProtKB-UniRule"/>
</dbReference>
<dbReference type="HAMAP" id="MF_00235">
    <property type="entry name" value="Adenylate_kinase_Adk"/>
    <property type="match status" value="1"/>
</dbReference>
<dbReference type="GO" id="GO:0046039">
    <property type="term" value="P:GTP metabolic process"/>
    <property type="evidence" value="ECO:0007669"/>
    <property type="project" value="UniProtKB-UniRule"/>
</dbReference>
<dbReference type="Pfam" id="PF05191">
    <property type="entry name" value="ADK_lid"/>
    <property type="match status" value="1"/>
</dbReference>
<dbReference type="PANTHER" id="PTHR23359">
    <property type="entry name" value="NUCLEOTIDE KINASE"/>
    <property type="match status" value="1"/>
</dbReference>
<feature type="binding site" evidence="5">
    <location>
        <position position="258"/>
    </location>
    <ligand>
        <name>GTP</name>
        <dbReference type="ChEBI" id="CHEBI:37565"/>
    </ligand>
</feature>
<dbReference type="GO" id="GO:0004017">
    <property type="term" value="F:AMP kinase activity"/>
    <property type="evidence" value="ECO:0007669"/>
    <property type="project" value="InterPro"/>
</dbReference>
<evidence type="ECO:0000256" key="4">
    <source>
        <dbReference type="ARBA" id="ARBA00023128"/>
    </source>
</evidence>
<dbReference type="PRINTS" id="PR00094">
    <property type="entry name" value="ADENYLTKNASE"/>
</dbReference>
<dbReference type="InterPro" id="IPR027417">
    <property type="entry name" value="P-loop_NTPase"/>
</dbReference>